<dbReference type="EMBL" id="LR822030">
    <property type="protein sequence ID" value="CAD0154690.1"/>
    <property type="molecule type" value="Genomic_DNA"/>
</dbReference>
<dbReference type="PANTHER" id="PTHR33498:SF1">
    <property type="entry name" value="TRANSPOSASE FOR INSERTION SEQUENCE ELEMENT IS1557"/>
    <property type="match status" value="1"/>
</dbReference>
<feature type="domain" description="Transposase IS204/IS1001/IS1096/IS1165 zinc-finger" evidence="2">
    <location>
        <begin position="65"/>
        <end position="109"/>
    </location>
</feature>
<dbReference type="InterPro" id="IPR029261">
    <property type="entry name" value="Transposase_Znf"/>
</dbReference>
<evidence type="ECO:0000313" key="4">
    <source>
        <dbReference type="Proteomes" id="UP000509120"/>
    </source>
</evidence>
<reference evidence="3 4" key="1">
    <citation type="submission" date="2020-06" db="EMBL/GenBank/DDBJ databases">
        <authorList>
            <person name="Chuat V."/>
        </authorList>
    </citation>
    <scope>NUCLEOTIDE SEQUENCE [LARGE SCALE GENOMIC DNA]</scope>
    <source>
        <strain evidence="3">STH_CIRM_1046</strain>
    </source>
</reference>
<feature type="domain" description="Transposase IS204/IS1001/IS1096/IS1165 helix-turn-helix" evidence="1">
    <location>
        <begin position="116"/>
        <end position="164"/>
    </location>
</feature>
<evidence type="ECO:0000259" key="1">
    <source>
        <dbReference type="Pfam" id="PF13542"/>
    </source>
</evidence>
<name>A0AAU9H6B0_STRTR</name>
<organism evidence="3 4">
    <name type="scientific">Streptococcus thermophilus</name>
    <dbReference type="NCBI Taxonomy" id="1308"/>
    <lineage>
        <taxon>Bacteria</taxon>
        <taxon>Bacillati</taxon>
        <taxon>Bacillota</taxon>
        <taxon>Bacilli</taxon>
        <taxon>Lactobacillales</taxon>
        <taxon>Streptococcaceae</taxon>
        <taxon>Streptococcus</taxon>
    </lineage>
</organism>
<dbReference type="Pfam" id="PF14690">
    <property type="entry name" value="Zn_ribbon_ISL3"/>
    <property type="match status" value="1"/>
</dbReference>
<dbReference type="InterPro" id="IPR032877">
    <property type="entry name" value="Transposase_HTH"/>
</dbReference>
<dbReference type="InterPro" id="IPR047951">
    <property type="entry name" value="Transpos_ISL3"/>
</dbReference>
<dbReference type="AlphaFoldDB" id="A0AAU9H6B0"/>
<proteinExistence type="predicted"/>
<dbReference type="Pfam" id="PF13542">
    <property type="entry name" value="HTH_Tnp_ISL3"/>
    <property type="match status" value="1"/>
</dbReference>
<evidence type="ECO:0000259" key="2">
    <source>
        <dbReference type="Pfam" id="PF14690"/>
    </source>
</evidence>
<dbReference type="Proteomes" id="UP000509120">
    <property type="component" value="Chromosome"/>
</dbReference>
<gene>
    <name evidence="3" type="ORF">STHERMO_0580</name>
</gene>
<evidence type="ECO:0000313" key="3">
    <source>
        <dbReference type="EMBL" id="CAD0154690.1"/>
    </source>
</evidence>
<protein>
    <submittedName>
        <fullName evidence="3">Transposase</fullName>
    </submittedName>
</protein>
<accession>A0AAU9H6B0</accession>
<dbReference type="PANTHER" id="PTHR33498">
    <property type="entry name" value="TRANSPOSASE FOR INSERTION SEQUENCE ELEMENT IS1557"/>
    <property type="match status" value="1"/>
</dbReference>
<sequence>MSIYKKSHMTYNKKCSNYHFRKTHMEQLNLITNFLRIKDKNITITDEYDMGTHLELHGHLDHTAPKCPKCKGQMAKYDYQKTSKIPYLETADYPLLIRLRKRRFKCKDCGKMAVAETPLVKKNHQISVAVNQKIAQLLIENQAMKHIAHRLSISTSSVMRKLNEFKFETDWNTLPEVMSWDEYAFNKGKMSFIAQDFDSLNVIAILDGRTQATTIRNHFLRYPRKVRNRVKVI</sequence>